<evidence type="ECO:0000313" key="4">
    <source>
        <dbReference type="Proteomes" id="UP000006753"/>
    </source>
</evidence>
<evidence type="ECO:0000256" key="1">
    <source>
        <dbReference type="SAM" id="SignalP"/>
    </source>
</evidence>
<feature type="chain" id="PRO_5003852702" description="Amine oxidase domain-containing protein" evidence="1">
    <location>
        <begin position="21"/>
        <end position="466"/>
    </location>
</feature>
<dbReference type="HOGENOM" id="CLU_032660_0_0_1"/>
<dbReference type="EMBL" id="JH921441">
    <property type="protein sequence ID" value="EKD15537.1"/>
    <property type="molecule type" value="Genomic_DNA"/>
</dbReference>
<dbReference type="KEGG" id="mbe:MBM_06165"/>
<evidence type="ECO:0000313" key="3">
    <source>
        <dbReference type="EMBL" id="EKD15537.1"/>
    </source>
</evidence>
<protein>
    <recommendedName>
        <fullName evidence="2">Amine oxidase domain-containing protein</fullName>
    </recommendedName>
</protein>
<dbReference type="InterPro" id="IPR002937">
    <property type="entry name" value="Amino_oxidase"/>
</dbReference>
<feature type="domain" description="Amine oxidase" evidence="2">
    <location>
        <begin position="35"/>
        <end position="352"/>
    </location>
</feature>
<gene>
    <name evidence="3" type="ORF">MBM_06165</name>
</gene>
<dbReference type="SUPFAM" id="SSF51905">
    <property type="entry name" value="FAD/NAD(P)-binding domain"/>
    <property type="match status" value="1"/>
</dbReference>
<dbReference type="eggNOG" id="ENOG502R1TU">
    <property type="taxonomic scope" value="Eukaryota"/>
</dbReference>
<sequence length="466" mass="50883">MKAAFVFAAVVSALTGFANATPYTFPVCIVGAGPAGLLAAKKLEAKGKKVVVFEKRQEVGGKCQAVYDQGGDAFHPLGALLFSNASYPETLKVLDVAGVPAIPYIVGQRWVYNITTGFTVQSPPVPAAFATLVAQEFQRYSDYWTTVFAPYTAIGYKNGVPAELAVTTAEWLATNNYQALPTLFVPAMLPFGYGDLREIPILYMLQYLTPDILGFFAQRHGIYLIDFHKVFVNYAKSIRGPIHLRTTITKIDRNGRFPIITYQNSGNNGAFSIPKIQLCSSLILAFPPTVPALEAAKLTLTPAETEVFSPIQLISYFSSAVHLQTPRNFTFAAENPAPSIPVTPTGAPISFVHLFRTSDIATAWSWGSNTSLPTARTLLKQTLSRINKDPRDSVAVAKVVTDADIVGLQQNDYFPHFGPQELRNGWYGKFNALQGSKKTYFASGLNAFETVEFAIRAGIDVVDSYF</sequence>
<reference evidence="3 4" key="1">
    <citation type="journal article" date="2012" name="BMC Genomics">
        <title>Sequencing the genome of Marssonina brunnea reveals fungus-poplar co-evolution.</title>
        <authorList>
            <person name="Zhu S."/>
            <person name="Cao Y.-Z."/>
            <person name="Jiang C."/>
            <person name="Tan B.-Y."/>
            <person name="Wang Z."/>
            <person name="Feng S."/>
            <person name="Zhang L."/>
            <person name="Su X.-H."/>
            <person name="Brejova B."/>
            <person name="Vinar T."/>
            <person name="Xu M."/>
            <person name="Wang M.-X."/>
            <person name="Zhang S.-G."/>
            <person name="Huang M.-R."/>
            <person name="Wu R."/>
            <person name="Zhou Y."/>
        </authorList>
    </citation>
    <scope>NUCLEOTIDE SEQUENCE [LARGE SCALE GENOMIC DNA]</scope>
    <source>
        <strain evidence="3 4">MB_m1</strain>
    </source>
</reference>
<dbReference type="AlphaFoldDB" id="K1WSX3"/>
<dbReference type="OrthoDB" id="5046242at2759"/>
<keyword evidence="1" id="KW-0732">Signal</keyword>
<dbReference type="InterPro" id="IPR036188">
    <property type="entry name" value="FAD/NAD-bd_sf"/>
</dbReference>
<keyword evidence="4" id="KW-1185">Reference proteome</keyword>
<dbReference type="PRINTS" id="PR00419">
    <property type="entry name" value="ADXRDTASE"/>
</dbReference>
<organism evidence="3 4">
    <name type="scientific">Marssonina brunnea f. sp. multigermtubi (strain MB_m1)</name>
    <name type="common">Marssonina leaf spot fungus</name>
    <dbReference type="NCBI Taxonomy" id="1072389"/>
    <lineage>
        <taxon>Eukaryota</taxon>
        <taxon>Fungi</taxon>
        <taxon>Dikarya</taxon>
        <taxon>Ascomycota</taxon>
        <taxon>Pezizomycotina</taxon>
        <taxon>Leotiomycetes</taxon>
        <taxon>Helotiales</taxon>
        <taxon>Drepanopezizaceae</taxon>
        <taxon>Drepanopeziza</taxon>
    </lineage>
</organism>
<name>K1WSX3_MARBU</name>
<dbReference type="OMA" id="PYEFQTE"/>
<dbReference type="GeneID" id="18762100"/>
<dbReference type="Gene3D" id="1.10.405.20">
    <property type="match status" value="1"/>
</dbReference>
<proteinExistence type="predicted"/>
<accession>K1WSX3</accession>
<dbReference type="Pfam" id="PF01593">
    <property type="entry name" value="Amino_oxidase"/>
    <property type="match status" value="1"/>
</dbReference>
<evidence type="ECO:0000259" key="2">
    <source>
        <dbReference type="Pfam" id="PF01593"/>
    </source>
</evidence>
<dbReference type="Gene3D" id="3.30.70.1990">
    <property type="match status" value="1"/>
</dbReference>
<dbReference type="PANTHER" id="PTHR42923">
    <property type="entry name" value="PROTOPORPHYRINOGEN OXIDASE"/>
    <property type="match status" value="1"/>
</dbReference>
<dbReference type="Gene3D" id="3.50.50.60">
    <property type="entry name" value="FAD/NAD(P)-binding domain"/>
    <property type="match status" value="1"/>
</dbReference>
<feature type="signal peptide" evidence="1">
    <location>
        <begin position="1"/>
        <end position="20"/>
    </location>
</feature>
<dbReference type="InParanoid" id="K1WSX3"/>
<dbReference type="InterPro" id="IPR050464">
    <property type="entry name" value="Zeta_carotene_desat/Oxidored"/>
</dbReference>
<dbReference type="Proteomes" id="UP000006753">
    <property type="component" value="Unassembled WGS sequence"/>
</dbReference>
<dbReference type="GO" id="GO:0016491">
    <property type="term" value="F:oxidoreductase activity"/>
    <property type="evidence" value="ECO:0007669"/>
    <property type="project" value="InterPro"/>
</dbReference>